<keyword evidence="5" id="KW-0564">Palmitate</keyword>
<name>A0A1A5YC07_9BACL</name>
<dbReference type="OrthoDB" id="9812878at2"/>
<comment type="caution">
    <text evidence="8">The sequence shown here is derived from an EMBL/GenBank/DDBJ whole genome shotgun (WGS) entry which is preliminary data.</text>
</comment>
<evidence type="ECO:0000256" key="1">
    <source>
        <dbReference type="ARBA" id="ARBA00004635"/>
    </source>
</evidence>
<evidence type="ECO:0000256" key="7">
    <source>
        <dbReference type="SAM" id="SignalP"/>
    </source>
</evidence>
<keyword evidence="6" id="KW-0449">Lipoprotein</keyword>
<reference evidence="8 9" key="1">
    <citation type="submission" date="2016-05" db="EMBL/GenBank/DDBJ databases">
        <title>Paenibacillus oryzae. sp. nov., isolated from the rice root.</title>
        <authorList>
            <person name="Zhang J."/>
            <person name="Zhang X."/>
        </authorList>
    </citation>
    <scope>NUCLEOTIDE SEQUENCE [LARGE SCALE GENOMIC DNA]</scope>
    <source>
        <strain evidence="8 9">1DrF-4</strain>
    </source>
</reference>
<evidence type="ECO:0000313" key="9">
    <source>
        <dbReference type="Proteomes" id="UP000092024"/>
    </source>
</evidence>
<dbReference type="RefSeq" id="WP_068686696.1">
    <property type="nucleotide sequence ID" value="NZ_LYPA01000075.1"/>
</dbReference>
<dbReference type="SUPFAM" id="SSF53850">
    <property type="entry name" value="Periplasmic binding protein-like II"/>
    <property type="match status" value="1"/>
</dbReference>
<feature type="chain" id="PRO_5038704794" description="Metal ABC transporter substrate-binding protein" evidence="7">
    <location>
        <begin position="20"/>
        <end position="267"/>
    </location>
</feature>
<dbReference type="Gene3D" id="3.40.190.10">
    <property type="entry name" value="Periplasmic binding protein-like II"/>
    <property type="match status" value="2"/>
</dbReference>
<keyword evidence="3 7" id="KW-0732">Signal</keyword>
<dbReference type="AlphaFoldDB" id="A0A1A5YC07"/>
<comment type="similarity">
    <text evidence="2">Belongs to the NlpA lipoprotein family.</text>
</comment>
<evidence type="ECO:0000256" key="6">
    <source>
        <dbReference type="ARBA" id="ARBA00023288"/>
    </source>
</evidence>
<evidence type="ECO:0000256" key="4">
    <source>
        <dbReference type="ARBA" id="ARBA00023136"/>
    </source>
</evidence>
<dbReference type="PANTHER" id="PTHR30429:SF0">
    <property type="entry name" value="METHIONINE-BINDING LIPOPROTEIN METQ"/>
    <property type="match status" value="1"/>
</dbReference>
<dbReference type="Pfam" id="PF03180">
    <property type="entry name" value="Lipoprotein_9"/>
    <property type="match status" value="1"/>
</dbReference>
<proteinExistence type="inferred from homology"/>
<dbReference type="PANTHER" id="PTHR30429">
    <property type="entry name" value="D-METHIONINE-BINDING LIPOPROTEIN METQ"/>
    <property type="match status" value="1"/>
</dbReference>
<protein>
    <recommendedName>
        <fullName evidence="10">Metal ABC transporter substrate-binding protein</fullName>
    </recommendedName>
</protein>
<comment type="subcellular location">
    <subcellularLocation>
        <location evidence="1">Membrane</location>
        <topology evidence="1">Lipid-anchor</topology>
    </subcellularLocation>
</comment>
<keyword evidence="4" id="KW-0472">Membrane</keyword>
<feature type="signal peptide" evidence="7">
    <location>
        <begin position="1"/>
        <end position="19"/>
    </location>
</feature>
<sequence>MKKLTLLPLLLLFLLTACSGGGNSEKTIKFVAANIKLYEDTTKILAEELEKEGYKLEYKFISDNTQLNVAVISGEADANYHQHTAYLNEFNALHNSDLVPAFEAFTDPSGLFSKKHKSLNELPDGAVISIPVDPSNNFRTFVMLAKEGLITLKEGVEPAKITQRDIVDNPRNFKFQEVDYALLTRALDDADAGFLYATLAAEIGLIFGEDALIKESEELWSPDIIAVKPQDKDSDKIKALRKAYQSDRIKQAFKDAYGGKEVLIPAW</sequence>
<evidence type="ECO:0008006" key="10">
    <source>
        <dbReference type="Google" id="ProtNLM"/>
    </source>
</evidence>
<evidence type="ECO:0000256" key="5">
    <source>
        <dbReference type="ARBA" id="ARBA00023139"/>
    </source>
</evidence>
<accession>A0A1A5YC07</accession>
<dbReference type="EMBL" id="LYPA01000075">
    <property type="protein sequence ID" value="OBR63119.1"/>
    <property type="molecule type" value="Genomic_DNA"/>
</dbReference>
<keyword evidence="9" id="KW-1185">Reference proteome</keyword>
<evidence type="ECO:0000313" key="8">
    <source>
        <dbReference type="EMBL" id="OBR63119.1"/>
    </source>
</evidence>
<dbReference type="GO" id="GO:0016020">
    <property type="term" value="C:membrane"/>
    <property type="evidence" value="ECO:0007669"/>
    <property type="project" value="UniProtKB-SubCell"/>
</dbReference>
<dbReference type="STRING" id="1844972.A7K91_23755"/>
<dbReference type="Proteomes" id="UP000092024">
    <property type="component" value="Unassembled WGS sequence"/>
</dbReference>
<evidence type="ECO:0000256" key="2">
    <source>
        <dbReference type="ARBA" id="ARBA00008973"/>
    </source>
</evidence>
<dbReference type="InterPro" id="IPR004872">
    <property type="entry name" value="Lipoprotein_NlpA"/>
</dbReference>
<organism evidence="8 9">
    <name type="scientific">Paenibacillus oryzae</name>
    <dbReference type="NCBI Taxonomy" id="1844972"/>
    <lineage>
        <taxon>Bacteria</taxon>
        <taxon>Bacillati</taxon>
        <taxon>Bacillota</taxon>
        <taxon>Bacilli</taxon>
        <taxon>Bacillales</taxon>
        <taxon>Paenibacillaceae</taxon>
        <taxon>Paenibacillus</taxon>
    </lineage>
</organism>
<gene>
    <name evidence="8" type="ORF">A7K91_23755</name>
</gene>
<dbReference type="PROSITE" id="PS51257">
    <property type="entry name" value="PROKAR_LIPOPROTEIN"/>
    <property type="match status" value="1"/>
</dbReference>
<evidence type="ECO:0000256" key="3">
    <source>
        <dbReference type="ARBA" id="ARBA00022729"/>
    </source>
</evidence>